<evidence type="ECO:0000313" key="1">
    <source>
        <dbReference type="EMBL" id="ELR68579.1"/>
    </source>
</evidence>
<accession>L8JM23</accession>
<proteinExistence type="predicted"/>
<gene>
    <name evidence="1" type="ORF">C900_00227</name>
</gene>
<comment type="caution">
    <text evidence="1">The sequence shown here is derived from an EMBL/GenBank/DDBJ whole genome shotgun (WGS) entry which is preliminary data.</text>
</comment>
<protein>
    <submittedName>
        <fullName evidence="1">Uncharacterized protein</fullName>
    </submittedName>
</protein>
<reference evidence="1 2" key="1">
    <citation type="submission" date="2012-12" db="EMBL/GenBank/DDBJ databases">
        <title>Genome assembly of Fulvivirga imtechensis AK7.</title>
        <authorList>
            <person name="Nupur N."/>
            <person name="Khatri I."/>
            <person name="Kumar R."/>
            <person name="Subramanian S."/>
            <person name="Pinnaka A."/>
        </authorList>
    </citation>
    <scope>NUCLEOTIDE SEQUENCE [LARGE SCALE GENOMIC DNA]</scope>
    <source>
        <strain evidence="1 2">AK7</strain>
    </source>
</reference>
<dbReference type="AlphaFoldDB" id="L8JM23"/>
<sequence length="60" mass="7217">MSKTDEMLKKIYATQIVLLRKIRKMEEKAKGTMSSDSYSRDLRELDKETEKVMKYLNEER</sequence>
<dbReference type="Proteomes" id="UP000011135">
    <property type="component" value="Unassembled WGS sequence"/>
</dbReference>
<name>L8JM23_9BACT</name>
<evidence type="ECO:0000313" key="2">
    <source>
        <dbReference type="Proteomes" id="UP000011135"/>
    </source>
</evidence>
<dbReference type="RefSeq" id="WP_009583135.1">
    <property type="nucleotide sequence ID" value="NZ_AMZN01000107.1"/>
</dbReference>
<organism evidence="1 2">
    <name type="scientific">Fulvivirga imtechensis AK7</name>
    <dbReference type="NCBI Taxonomy" id="1237149"/>
    <lineage>
        <taxon>Bacteria</taxon>
        <taxon>Pseudomonadati</taxon>
        <taxon>Bacteroidota</taxon>
        <taxon>Cytophagia</taxon>
        <taxon>Cytophagales</taxon>
        <taxon>Fulvivirgaceae</taxon>
        <taxon>Fulvivirga</taxon>
    </lineage>
</organism>
<dbReference type="EMBL" id="AMZN01000107">
    <property type="protein sequence ID" value="ELR68579.1"/>
    <property type="molecule type" value="Genomic_DNA"/>
</dbReference>
<keyword evidence="2" id="KW-1185">Reference proteome</keyword>